<dbReference type="PANTHER" id="PTHR11921:SF29">
    <property type="entry name" value="SUCCINATE DEHYDROGENASE [UBIQUINONE] IRON-SULFUR SUBUNIT, MITOCHONDRIAL"/>
    <property type="match status" value="1"/>
</dbReference>
<dbReference type="SUPFAM" id="SSF46548">
    <property type="entry name" value="alpha-helical ferredoxin"/>
    <property type="match status" value="1"/>
</dbReference>
<dbReference type="GO" id="GO:0006099">
    <property type="term" value="P:tricarboxylic acid cycle"/>
    <property type="evidence" value="ECO:0007669"/>
    <property type="project" value="UniProtKB-KW"/>
</dbReference>
<keyword evidence="5" id="KW-0004">4Fe-4S</keyword>
<dbReference type="SUPFAM" id="SSF54292">
    <property type="entry name" value="2Fe-2S ferredoxin-like"/>
    <property type="match status" value="1"/>
</dbReference>
<dbReference type="Proteomes" id="UP000463883">
    <property type="component" value="Chromosome"/>
</dbReference>
<name>A0A6P1MDI9_9FIRM</name>
<comment type="cofactor">
    <cofactor evidence="13">
        <name>[2Fe-2S] cluster</name>
        <dbReference type="ChEBI" id="CHEBI:190135"/>
    </cofactor>
</comment>
<dbReference type="PANTHER" id="PTHR11921">
    <property type="entry name" value="SUCCINATE DEHYDROGENASE IRON-SULFUR PROTEIN"/>
    <property type="match status" value="1"/>
</dbReference>
<dbReference type="InterPro" id="IPR004489">
    <property type="entry name" value="Succ_DH/fum_Rdtase_Fe-S"/>
</dbReference>
<dbReference type="Pfam" id="PF13085">
    <property type="entry name" value="Fer2_3"/>
    <property type="match status" value="1"/>
</dbReference>
<keyword evidence="9" id="KW-0560">Oxidoreductase</keyword>
<keyword evidence="6" id="KW-0816">Tricarboxylic acid cycle</keyword>
<comment type="similarity">
    <text evidence="3">Belongs to the succinate dehydrogenase/fumarate reductase iron-sulfur protein family.</text>
</comment>
<dbReference type="NCBIfam" id="TIGR00384">
    <property type="entry name" value="dhsB"/>
    <property type="match status" value="1"/>
</dbReference>
<feature type="domain" description="4Fe-4S ferredoxin-type" evidence="14">
    <location>
        <begin position="142"/>
        <end position="171"/>
    </location>
</feature>
<evidence type="ECO:0000256" key="4">
    <source>
        <dbReference type="ARBA" id="ARBA00012792"/>
    </source>
</evidence>
<dbReference type="EMBL" id="CP047591">
    <property type="protein sequence ID" value="QHI72749.1"/>
    <property type="molecule type" value="Genomic_DNA"/>
</dbReference>
<evidence type="ECO:0000256" key="9">
    <source>
        <dbReference type="ARBA" id="ARBA00023002"/>
    </source>
</evidence>
<keyword evidence="12" id="KW-0003">3Fe-4S</keyword>
<dbReference type="InterPro" id="IPR017900">
    <property type="entry name" value="4Fe4S_Fe_S_CS"/>
</dbReference>
<evidence type="ECO:0000256" key="7">
    <source>
        <dbReference type="ARBA" id="ARBA00022714"/>
    </source>
</evidence>
<evidence type="ECO:0000259" key="14">
    <source>
        <dbReference type="PROSITE" id="PS51379"/>
    </source>
</evidence>
<reference evidence="15 16" key="1">
    <citation type="submission" date="2020-01" db="EMBL/GenBank/DDBJ databases">
        <title>Genomic analysis of Aminipila sp. CBA3637.</title>
        <authorList>
            <person name="Kim Y.B."/>
            <person name="Roh S.W."/>
        </authorList>
    </citation>
    <scope>NUCLEOTIDE SEQUENCE [LARGE SCALE GENOMIC DNA]</scope>
    <source>
        <strain evidence="15 16">CBA3637</strain>
    </source>
</reference>
<sequence>MKFILKIKRYDSTHSGSYFQAFAVDEPLDSSVTSVLTRLNQRTSLTDMEGQPARTVEWECSCMQKMCGACAMVINGIPRLACATFLQELCRKEQENPVIRLEPLSKFPVIRDLRVDRSQLLQDMKKMKIWLNTEAVVDKKELEHQYQSAACLMCGCCLEVCPNYSLENDFVGAAVMSNAYRIATQLPKGSNRRQFVKENVKRGQGHCSKALSCEKVCPVNIPVGALASKMNRLYIKGLFIK</sequence>
<evidence type="ECO:0000256" key="5">
    <source>
        <dbReference type="ARBA" id="ARBA00022485"/>
    </source>
</evidence>
<evidence type="ECO:0000256" key="8">
    <source>
        <dbReference type="ARBA" id="ARBA00022723"/>
    </source>
</evidence>
<gene>
    <name evidence="15" type="ORF">Ami3637_10345</name>
</gene>
<comment type="cofactor">
    <cofactor evidence="1">
        <name>[3Fe-4S] cluster</name>
        <dbReference type="ChEBI" id="CHEBI:21137"/>
    </cofactor>
</comment>
<keyword evidence="8" id="KW-0479">Metal-binding</keyword>
<organism evidence="15 16">
    <name type="scientific">Aminipila terrae</name>
    <dbReference type="NCBI Taxonomy" id="2697030"/>
    <lineage>
        <taxon>Bacteria</taxon>
        <taxon>Bacillati</taxon>
        <taxon>Bacillota</taxon>
        <taxon>Clostridia</taxon>
        <taxon>Peptostreptococcales</taxon>
        <taxon>Anaerovoracaceae</taxon>
        <taxon>Aminipila</taxon>
    </lineage>
</organism>
<dbReference type="RefSeq" id="WP_162362516.1">
    <property type="nucleotide sequence ID" value="NZ_CP047591.1"/>
</dbReference>
<dbReference type="GO" id="GO:0051537">
    <property type="term" value="F:2 iron, 2 sulfur cluster binding"/>
    <property type="evidence" value="ECO:0007669"/>
    <property type="project" value="UniProtKB-KW"/>
</dbReference>
<dbReference type="AlphaFoldDB" id="A0A6P1MDI9"/>
<keyword evidence="11" id="KW-0411">Iron-sulfur</keyword>
<proteinExistence type="inferred from homology"/>
<evidence type="ECO:0000313" key="16">
    <source>
        <dbReference type="Proteomes" id="UP000463883"/>
    </source>
</evidence>
<dbReference type="GO" id="GO:0009055">
    <property type="term" value="F:electron transfer activity"/>
    <property type="evidence" value="ECO:0007669"/>
    <property type="project" value="InterPro"/>
</dbReference>
<evidence type="ECO:0000256" key="6">
    <source>
        <dbReference type="ARBA" id="ARBA00022532"/>
    </source>
</evidence>
<evidence type="ECO:0000256" key="10">
    <source>
        <dbReference type="ARBA" id="ARBA00023004"/>
    </source>
</evidence>
<evidence type="ECO:0000313" key="15">
    <source>
        <dbReference type="EMBL" id="QHI72749.1"/>
    </source>
</evidence>
<comment type="cofactor">
    <cofactor evidence="2">
        <name>[4Fe-4S] cluster</name>
        <dbReference type="ChEBI" id="CHEBI:49883"/>
    </cofactor>
</comment>
<dbReference type="InterPro" id="IPR012675">
    <property type="entry name" value="Beta-grasp_dom_sf"/>
</dbReference>
<dbReference type="InterPro" id="IPR017896">
    <property type="entry name" value="4Fe4S_Fe-S-bd"/>
</dbReference>
<dbReference type="GO" id="GO:0051538">
    <property type="term" value="F:3 iron, 4 sulfur cluster binding"/>
    <property type="evidence" value="ECO:0007669"/>
    <property type="project" value="UniProtKB-KW"/>
</dbReference>
<keyword evidence="7" id="KW-0001">2Fe-2S</keyword>
<dbReference type="Gene3D" id="3.10.20.30">
    <property type="match status" value="1"/>
</dbReference>
<dbReference type="PROSITE" id="PS00198">
    <property type="entry name" value="4FE4S_FER_1"/>
    <property type="match status" value="1"/>
</dbReference>
<evidence type="ECO:0000256" key="1">
    <source>
        <dbReference type="ARBA" id="ARBA00001927"/>
    </source>
</evidence>
<dbReference type="InterPro" id="IPR036010">
    <property type="entry name" value="2Fe-2S_ferredoxin-like_sf"/>
</dbReference>
<evidence type="ECO:0000256" key="11">
    <source>
        <dbReference type="ARBA" id="ARBA00023014"/>
    </source>
</evidence>
<keyword evidence="16" id="KW-1185">Reference proteome</keyword>
<accession>A0A6P1MDI9</accession>
<dbReference type="InterPro" id="IPR050573">
    <property type="entry name" value="SDH/FRD_Iron-Sulfur"/>
</dbReference>
<keyword evidence="10" id="KW-0408">Iron</keyword>
<evidence type="ECO:0000256" key="3">
    <source>
        <dbReference type="ARBA" id="ARBA00009433"/>
    </source>
</evidence>
<evidence type="ECO:0000256" key="2">
    <source>
        <dbReference type="ARBA" id="ARBA00001966"/>
    </source>
</evidence>
<dbReference type="InterPro" id="IPR009051">
    <property type="entry name" value="Helical_ferredxn"/>
</dbReference>
<dbReference type="PROSITE" id="PS51379">
    <property type="entry name" value="4FE4S_FER_2"/>
    <property type="match status" value="1"/>
</dbReference>
<protein>
    <recommendedName>
        <fullName evidence="4">succinate dehydrogenase</fullName>
        <ecNumber evidence="4">1.3.5.1</ecNumber>
    </recommendedName>
</protein>
<dbReference type="GO" id="GO:0022904">
    <property type="term" value="P:respiratory electron transport chain"/>
    <property type="evidence" value="ECO:0007669"/>
    <property type="project" value="TreeGrafter"/>
</dbReference>
<evidence type="ECO:0000256" key="13">
    <source>
        <dbReference type="ARBA" id="ARBA00034078"/>
    </source>
</evidence>
<dbReference type="GO" id="GO:0008177">
    <property type="term" value="F:succinate dehydrogenase (quinone) activity"/>
    <property type="evidence" value="ECO:0007669"/>
    <property type="project" value="UniProtKB-EC"/>
</dbReference>
<dbReference type="GO" id="GO:0046872">
    <property type="term" value="F:metal ion binding"/>
    <property type="evidence" value="ECO:0007669"/>
    <property type="project" value="UniProtKB-KW"/>
</dbReference>
<dbReference type="Pfam" id="PF13183">
    <property type="entry name" value="Fer4_8"/>
    <property type="match status" value="1"/>
</dbReference>
<dbReference type="Gene3D" id="1.10.1060.10">
    <property type="entry name" value="Alpha-helical ferredoxin"/>
    <property type="match status" value="1"/>
</dbReference>
<dbReference type="EC" id="1.3.5.1" evidence="4"/>
<dbReference type="KEGG" id="amic:Ami3637_10345"/>
<dbReference type="GO" id="GO:0051539">
    <property type="term" value="F:4 iron, 4 sulfur cluster binding"/>
    <property type="evidence" value="ECO:0007669"/>
    <property type="project" value="UniProtKB-KW"/>
</dbReference>
<evidence type="ECO:0000256" key="12">
    <source>
        <dbReference type="ARBA" id="ARBA00023291"/>
    </source>
</evidence>
<dbReference type="InterPro" id="IPR025192">
    <property type="entry name" value="Succ_DH/fum_Rdtase_N"/>
</dbReference>